<evidence type="ECO:0000313" key="3">
    <source>
        <dbReference type="EMBL" id="CAG8976346.1"/>
    </source>
</evidence>
<accession>A0A9N9LPN1</accession>
<feature type="transmembrane region" description="Helical" evidence="2">
    <location>
        <begin position="12"/>
        <end position="31"/>
    </location>
</feature>
<feature type="transmembrane region" description="Helical" evidence="2">
    <location>
        <begin position="51"/>
        <end position="73"/>
    </location>
</feature>
<keyword evidence="2" id="KW-0812">Transmembrane</keyword>
<name>A0A9N9LPN1_9HELO</name>
<evidence type="ECO:0000313" key="4">
    <source>
        <dbReference type="Proteomes" id="UP000701801"/>
    </source>
</evidence>
<evidence type="ECO:0000256" key="2">
    <source>
        <dbReference type="SAM" id="Phobius"/>
    </source>
</evidence>
<dbReference type="OrthoDB" id="10541834at2759"/>
<proteinExistence type="predicted"/>
<gene>
    <name evidence="3" type="ORF">HYALB_00006118</name>
</gene>
<dbReference type="EMBL" id="CAJVRM010000173">
    <property type="protein sequence ID" value="CAG8976346.1"/>
    <property type="molecule type" value="Genomic_DNA"/>
</dbReference>
<keyword evidence="2" id="KW-1133">Transmembrane helix</keyword>
<keyword evidence="4" id="KW-1185">Reference proteome</keyword>
<feature type="region of interest" description="Disordered" evidence="1">
    <location>
        <begin position="121"/>
        <end position="143"/>
    </location>
</feature>
<dbReference type="AlphaFoldDB" id="A0A9N9LPN1"/>
<evidence type="ECO:0000256" key="1">
    <source>
        <dbReference type="SAM" id="MobiDB-lite"/>
    </source>
</evidence>
<comment type="caution">
    <text evidence="3">The sequence shown here is derived from an EMBL/GenBank/DDBJ whole genome shotgun (WGS) entry which is preliminary data.</text>
</comment>
<organism evidence="3 4">
    <name type="scientific">Hymenoscyphus albidus</name>
    <dbReference type="NCBI Taxonomy" id="595503"/>
    <lineage>
        <taxon>Eukaryota</taxon>
        <taxon>Fungi</taxon>
        <taxon>Dikarya</taxon>
        <taxon>Ascomycota</taxon>
        <taxon>Pezizomycotina</taxon>
        <taxon>Leotiomycetes</taxon>
        <taxon>Helotiales</taxon>
        <taxon>Helotiaceae</taxon>
        <taxon>Hymenoscyphus</taxon>
    </lineage>
</organism>
<keyword evidence="2" id="KW-0472">Membrane</keyword>
<protein>
    <submittedName>
        <fullName evidence="3">Uncharacterized protein</fullName>
    </submittedName>
</protein>
<sequence>MGSEHLREEFCFPASYFTSFFTCFLFGYPFRTHYFINFNLFHSIPVLTTKMQFFNTAACVLLASGVAVNALPITDQAAALSPRAGTLQNPWVGKGWKYPDIFIKNPDTLKKLQNIFWGKPKAPKIGPLKTDGPPKAPTPVKGP</sequence>
<dbReference type="Proteomes" id="UP000701801">
    <property type="component" value="Unassembled WGS sequence"/>
</dbReference>
<feature type="compositionally biased region" description="Pro residues" evidence="1">
    <location>
        <begin position="134"/>
        <end position="143"/>
    </location>
</feature>
<reference evidence="3" key="1">
    <citation type="submission" date="2021-07" db="EMBL/GenBank/DDBJ databases">
        <authorList>
            <person name="Durling M."/>
        </authorList>
    </citation>
    <scope>NUCLEOTIDE SEQUENCE</scope>
</reference>